<evidence type="ECO:0000313" key="2">
    <source>
        <dbReference type="EMBL" id="QJA56651.1"/>
    </source>
</evidence>
<proteinExistence type="predicted"/>
<sequence length="52" mass="6169">MSIDRDEIAGIQDEALRKALELNTEEYAHLEEALEELKRRRAIERLEQERGM</sequence>
<dbReference type="AlphaFoldDB" id="A0A6M3IGX4"/>
<protein>
    <submittedName>
        <fullName evidence="2">Uncharacterized protein</fullName>
    </submittedName>
</protein>
<keyword evidence="1" id="KW-0175">Coiled coil</keyword>
<dbReference type="EMBL" id="MT141232">
    <property type="protein sequence ID" value="QJA56651.1"/>
    <property type="molecule type" value="Genomic_DNA"/>
</dbReference>
<reference evidence="2" key="1">
    <citation type="submission" date="2020-03" db="EMBL/GenBank/DDBJ databases">
        <title>The deep terrestrial virosphere.</title>
        <authorList>
            <person name="Holmfeldt K."/>
            <person name="Nilsson E."/>
            <person name="Simone D."/>
            <person name="Lopez-Fernandez M."/>
            <person name="Wu X."/>
            <person name="de Brujin I."/>
            <person name="Lundin D."/>
            <person name="Andersson A."/>
            <person name="Bertilsson S."/>
            <person name="Dopson M."/>
        </authorList>
    </citation>
    <scope>NUCLEOTIDE SEQUENCE</scope>
    <source>
        <strain evidence="2">MM415B01811</strain>
    </source>
</reference>
<evidence type="ECO:0000256" key="1">
    <source>
        <dbReference type="SAM" id="Coils"/>
    </source>
</evidence>
<name>A0A6M3IGX4_9ZZZZ</name>
<organism evidence="2">
    <name type="scientific">viral metagenome</name>
    <dbReference type="NCBI Taxonomy" id="1070528"/>
    <lineage>
        <taxon>unclassified sequences</taxon>
        <taxon>metagenomes</taxon>
        <taxon>organismal metagenomes</taxon>
    </lineage>
</organism>
<gene>
    <name evidence="2" type="ORF">MM415B01811_0003</name>
</gene>
<accession>A0A6M3IGX4</accession>
<feature type="coiled-coil region" evidence="1">
    <location>
        <begin position="20"/>
        <end position="47"/>
    </location>
</feature>